<keyword evidence="8" id="KW-0472">Membrane</keyword>
<accession>A0A6G9QNW3</accession>
<keyword evidence="14" id="KW-1185">Reference proteome</keyword>
<keyword evidence="6" id="KW-0732">Signal</keyword>
<keyword evidence="11" id="KW-0998">Cell outer membrane</keyword>
<evidence type="ECO:0000256" key="10">
    <source>
        <dbReference type="ARBA" id="ARBA00023186"/>
    </source>
</evidence>
<dbReference type="GO" id="GO:0015031">
    <property type="term" value="P:protein transport"/>
    <property type="evidence" value="ECO:0007669"/>
    <property type="project" value="UniProtKB-KW"/>
</dbReference>
<evidence type="ECO:0000313" key="14">
    <source>
        <dbReference type="Proteomes" id="UP000502608"/>
    </source>
</evidence>
<dbReference type="InterPro" id="IPR004565">
    <property type="entry name" value="OM_lipoprot_LolB"/>
</dbReference>
<evidence type="ECO:0000256" key="9">
    <source>
        <dbReference type="ARBA" id="ARBA00023139"/>
    </source>
</evidence>
<keyword evidence="7" id="KW-0653">Protein transport</keyword>
<evidence type="ECO:0000256" key="12">
    <source>
        <dbReference type="ARBA" id="ARBA00023288"/>
    </source>
</evidence>
<dbReference type="KEGG" id="saes:HBH39_03710"/>
<evidence type="ECO:0000256" key="5">
    <source>
        <dbReference type="ARBA" id="ARBA00022448"/>
    </source>
</evidence>
<dbReference type="Pfam" id="PF03550">
    <property type="entry name" value="LolB"/>
    <property type="match status" value="1"/>
</dbReference>
<reference evidence="13 14" key="1">
    <citation type="submission" date="2020-03" db="EMBL/GenBank/DDBJ databases">
        <title>Complete genome sequence of Shewanella sp.</title>
        <authorList>
            <person name="Kim Y.-S."/>
            <person name="Kim S.-J."/>
            <person name="Jung H.-K."/>
            <person name="Kim K.-H."/>
        </authorList>
    </citation>
    <scope>NUCLEOTIDE SEQUENCE [LARGE SCALE GENOMIC DNA]</scope>
    <source>
        <strain evidence="13 14">PN3F2</strain>
    </source>
</reference>
<keyword evidence="5" id="KW-0813">Transport</keyword>
<dbReference type="CDD" id="cd16326">
    <property type="entry name" value="LolB"/>
    <property type="match status" value="1"/>
</dbReference>
<keyword evidence="12 13" id="KW-0449">Lipoprotein</keyword>
<dbReference type="Gene3D" id="2.50.20.10">
    <property type="entry name" value="Lipoprotein localisation LolA/LolB/LppX"/>
    <property type="match status" value="1"/>
</dbReference>
<keyword evidence="9" id="KW-0564">Palmitate</keyword>
<evidence type="ECO:0000256" key="7">
    <source>
        <dbReference type="ARBA" id="ARBA00022927"/>
    </source>
</evidence>
<gene>
    <name evidence="13" type="primary">lolB</name>
    <name evidence="13" type="ORF">HBH39_03710</name>
</gene>
<evidence type="ECO:0000256" key="4">
    <source>
        <dbReference type="ARBA" id="ARBA00016202"/>
    </source>
</evidence>
<evidence type="ECO:0000256" key="8">
    <source>
        <dbReference type="ARBA" id="ARBA00023136"/>
    </source>
</evidence>
<dbReference type="InterPro" id="IPR029046">
    <property type="entry name" value="LolA/LolB/LppX"/>
</dbReference>
<evidence type="ECO:0000256" key="2">
    <source>
        <dbReference type="ARBA" id="ARBA00009696"/>
    </source>
</evidence>
<dbReference type="Proteomes" id="UP000502608">
    <property type="component" value="Chromosome"/>
</dbReference>
<evidence type="ECO:0000256" key="1">
    <source>
        <dbReference type="ARBA" id="ARBA00004459"/>
    </source>
</evidence>
<comment type="subunit">
    <text evidence="3">Monomer.</text>
</comment>
<dbReference type="GO" id="GO:0009279">
    <property type="term" value="C:cell outer membrane"/>
    <property type="evidence" value="ECO:0007669"/>
    <property type="project" value="UniProtKB-SubCell"/>
</dbReference>
<keyword evidence="10" id="KW-0143">Chaperone</keyword>
<comment type="similarity">
    <text evidence="2">Belongs to the LolB family.</text>
</comment>
<dbReference type="NCBIfam" id="TIGR00548">
    <property type="entry name" value="lolB"/>
    <property type="match status" value="1"/>
</dbReference>
<evidence type="ECO:0000313" key="13">
    <source>
        <dbReference type="EMBL" id="QIR16098.1"/>
    </source>
</evidence>
<comment type="subcellular location">
    <subcellularLocation>
        <location evidence="1">Cell outer membrane</location>
        <topology evidence="1">Lipid-anchor</topology>
    </subcellularLocation>
</comment>
<name>A0A6G9QNW3_9GAMM</name>
<evidence type="ECO:0000256" key="3">
    <source>
        <dbReference type="ARBA" id="ARBA00011245"/>
    </source>
</evidence>
<protein>
    <recommendedName>
        <fullName evidence="4">Outer-membrane lipoprotein LolB</fullName>
    </recommendedName>
</protein>
<evidence type="ECO:0000256" key="11">
    <source>
        <dbReference type="ARBA" id="ARBA00023237"/>
    </source>
</evidence>
<organism evidence="13 14">
    <name type="scientific">Shewanella aestuarii</name>
    <dbReference type="NCBI Taxonomy" id="1028752"/>
    <lineage>
        <taxon>Bacteria</taxon>
        <taxon>Pseudomonadati</taxon>
        <taxon>Pseudomonadota</taxon>
        <taxon>Gammaproteobacteria</taxon>
        <taxon>Alteromonadales</taxon>
        <taxon>Shewanellaceae</taxon>
        <taxon>Shewanella</taxon>
    </lineage>
</organism>
<proteinExistence type="inferred from homology"/>
<dbReference type="EMBL" id="CP050313">
    <property type="protein sequence ID" value="QIR16098.1"/>
    <property type="molecule type" value="Genomic_DNA"/>
</dbReference>
<dbReference type="AlphaFoldDB" id="A0A6G9QNW3"/>
<sequence>MAICIILLFSACTSLPSPTYQPVEVSDASLANNWEIQGKISIKSSSDKFSTNLYWFHHTQGNELRLTTVLGTNVLTLKNTQGMASLEVDGKTYHDRDAQNLLEGISGITIPFNKLPLWITGQISSNDDVVSYNSQGKVKQLISTDEQADWIVEFISWQQQSGAMVPKQLKIERADVQIKIQTNQWQALTPQLTTGK</sequence>
<evidence type="ECO:0000256" key="6">
    <source>
        <dbReference type="ARBA" id="ARBA00022729"/>
    </source>
</evidence>
<dbReference type="SUPFAM" id="SSF89392">
    <property type="entry name" value="Prokaryotic lipoproteins and lipoprotein localization factors"/>
    <property type="match status" value="1"/>
</dbReference>